<sequence length="257" mass="27973">MANKAHIINGHKSRCTRHASRNRSIAARLGEIGVVKKWSTSSGQGLQGLALRSKKGKKPSSSTRGDDIPMTSNTAVIDDDIEIEDHDMHPPLPEPEEEPAQPEYLERGQRNRMIPCHFQDYLPAACIALLQQYAALRPPAPPLPAAPAVIATHSQSTSHASTPESLPGIETEPNLFGLYWQYKTLPSFDPDDATTITNLCDAPTFAIPPDTLQQQSPLSVYGVHSLEPNAANLSTETEALDSGPWFAPFMNPTIVSH</sequence>
<dbReference type="EMBL" id="JAUEPS010000008">
    <property type="protein sequence ID" value="KAK0463158.1"/>
    <property type="molecule type" value="Genomic_DNA"/>
</dbReference>
<protein>
    <submittedName>
        <fullName evidence="2">Uncharacterized protein</fullName>
    </submittedName>
</protein>
<gene>
    <name evidence="2" type="ORF">EV420DRAFT_1639257</name>
</gene>
<name>A0AA39NCK4_ARMTA</name>
<organism evidence="2 3">
    <name type="scientific">Armillaria tabescens</name>
    <name type="common">Ringless honey mushroom</name>
    <name type="synonym">Agaricus tabescens</name>
    <dbReference type="NCBI Taxonomy" id="1929756"/>
    <lineage>
        <taxon>Eukaryota</taxon>
        <taxon>Fungi</taxon>
        <taxon>Dikarya</taxon>
        <taxon>Basidiomycota</taxon>
        <taxon>Agaricomycotina</taxon>
        <taxon>Agaricomycetes</taxon>
        <taxon>Agaricomycetidae</taxon>
        <taxon>Agaricales</taxon>
        <taxon>Marasmiineae</taxon>
        <taxon>Physalacriaceae</taxon>
        <taxon>Desarmillaria</taxon>
    </lineage>
</organism>
<dbReference type="AlphaFoldDB" id="A0AA39NCK4"/>
<dbReference type="Proteomes" id="UP001175211">
    <property type="component" value="Unassembled WGS sequence"/>
</dbReference>
<dbReference type="GeneID" id="85360497"/>
<dbReference type="RefSeq" id="XP_060334624.1">
    <property type="nucleotide sequence ID" value="XM_060476949.1"/>
</dbReference>
<comment type="caution">
    <text evidence="2">The sequence shown here is derived from an EMBL/GenBank/DDBJ whole genome shotgun (WGS) entry which is preliminary data.</text>
</comment>
<evidence type="ECO:0000256" key="1">
    <source>
        <dbReference type="SAM" id="MobiDB-lite"/>
    </source>
</evidence>
<feature type="region of interest" description="Disordered" evidence="1">
    <location>
        <begin position="40"/>
        <end position="73"/>
    </location>
</feature>
<evidence type="ECO:0000313" key="3">
    <source>
        <dbReference type="Proteomes" id="UP001175211"/>
    </source>
</evidence>
<evidence type="ECO:0000313" key="2">
    <source>
        <dbReference type="EMBL" id="KAK0463158.1"/>
    </source>
</evidence>
<keyword evidence="3" id="KW-1185">Reference proteome</keyword>
<reference evidence="2" key="1">
    <citation type="submission" date="2023-06" db="EMBL/GenBank/DDBJ databases">
        <authorList>
            <consortium name="Lawrence Berkeley National Laboratory"/>
            <person name="Ahrendt S."/>
            <person name="Sahu N."/>
            <person name="Indic B."/>
            <person name="Wong-Bajracharya J."/>
            <person name="Merenyi Z."/>
            <person name="Ke H.-M."/>
            <person name="Monk M."/>
            <person name="Kocsube S."/>
            <person name="Drula E."/>
            <person name="Lipzen A."/>
            <person name="Balint B."/>
            <person name="Henrissat B."/>
            <person name="Andreopoulos B."/>
            <person name="Martin F.M."/>
            <person name="Harder C.B."/>
            <person name="Rigling D."/>
            <person name="Ford K.L."/>
            <person name="Foster G.D."/>
            <person name="Pangilinan J."/>
            <person name="Papanicolaou A."/>
            <person name="Barry K."/>
            <person name="LaButti K."/>
            <person name="Viragh M."/>
            <person name="Koriabine M."/>
            <person name="Yan M."/>
            <person name="Riley R."/>
            <person name="Champramary S."/>
            <person name="Plett K.L."/>
            <person name="Tsai I.J."/>
            <person name="Slot J."/>
            <person name="Sipos G."/>
            <person name="Plett J."/>
            <person name="Nagy L.G."/>
            <person name="Grigoriev I.V."/>
        </authorList>
    </citation>
    <scope>NUCLEOTIDE SEQUENCE</scope>
    <source>
        <strain evidence="2">CCBAS 213</strain>
    </source>
</reference>
<accession>A0AA39NCK4</accession>
<proteinExistence type="predicted"/>